<dbReference type="PANTHER" id="PTHR33221">
    <property type="entry name" value="WINGED HELIX-TURN-HELIX TRANSCRIPTIONAL REGULATOR, RRF2 FAMILY"/>
    <property type="match status" value="1"/>
</dbReference>
<dbReference type="PANTHER" id="PTHR33221:SF9">
    <property type="entry name" value="RRF2 FAMILY PROTEIN"/>
    <property type="match status" value="1"/>
</dbReference>
<dbReference type="RefSeq" id="WP_061142340.1">
    <property type="nucleotide sequence ID" value="NZ_LNNH01000020.1"/>
</dbReference>
<dbReference type="GO" id="GO:0003700">
    <property type="term" value="F:DNA-binding transcription factor activity"/>
    <property type="evidence" value="ECO:0007669"/>
    <property type="project" value="TreeGrafter"/>
</dbReference>
<protein>
    <recommendedName>
        <fullName evidence="3">Rrf2 family transcriptional regulator</fullName>
    </recommendedName>
</protein>
<dbReference type="PROSITE" id="PS51197">
    <property type="entry name" value="HTH_RRF2_2"/>
    <property type="match status" value="1"/>
</dbReference>
<keyword evidence="2" id="KW-1185">Reference proteome</keyword>
<dbReference type="InterPro" id="IPR000944">
    <property type="entry name" value="Tscrpt_reg_Rrf2"/>
</dbReference>
<dbReference type="Gene3D" id="1.10.10.10">
    <property type="entry name" value="Winged helix-like DNA-binding domain superfamily/Winged helix DNA-binding domain"/>
    <property type="match status" value="1"/>
</dbReference>
<dbReference type="AlphaFoldDB" id="A0A120GPP3"/>
<dbReference type="NCBIfam" id="TIGR00738">
    <property type="entry name" value="rrf2_super"/>
    <property type="match status" value="1"/>
</dbReference>
<organism evidence="1 2">
    <name type="scientific">Peribacillus simplex</name>
    <dbReference type="NCBI Taxonomy" id="1478"/>
    <lineage>
        <taxon>Bacteria</taxon>
        <taxon>Bacillati</taxon>
        <taxon>Bacillota</taxon>
        <taxon>Bacilli</taxon>
        <taxon>Bacillales</taxon>
        <taxon>Bacillaceae</taxon>
        <taxon>Peribacillus</taxon>
    </lineage>
</organism>
<dbReference type="Pfam" id="PF02082">
    <property type="entry name" value="Rrf2"/>
    <property type="match status" value="1"/>
</dbReference>
<gene>
    <name evidence="1" type="ORF">AS888_19615</name>
</gene>
<comment type="caution">
    <text evidence="1">The sequence shown here is derived from an EMBL/GenBank/DDBJ whole genome shotgun (WGS) entry which is preliminary data.</text>
</comment>
<dbReference type="InterPro" id="IPR036390">
    <property type="entry name" value="WH_DNA-bd_sf"/>
</dbReference>
<dbReference type="InterPro" id="IPR036388">
    <property type="entry name" value="WH-like_DNA-bd_sf"/>
</dbReference>
<dbReference type="InterPro" id="IPR030489">
    <property type="entry name" value="TR_Rrf2-type_CS"/>
</dbReference>
<dbReference type="GO" id="GO:0005829">
    <property type="term" value="C:cytosol"/>
    <property type="evidence" value="ECO:0007669"/>
    <property type="project" value="TreeGrafter"/>
</dbReference>
<dbReference type="Proteomes" id="UP000064189">
    <property type="component" value="Unassembled WGS sequence"/>
</dbReference>
<dbReference type="EMBL" id="LNNH01000020">
    <property type="protein sequence ID" value="KWW19093.1"/>
    <property type="molecule type" value="Genomic_DNA"/>
</dbReference>
<sequence>MQFSIGVEYALHCLTYFVDTPSGTTIGVKEFATFQGVSETYLSKIFTKLKKAGIVRSMPGVKGGYELAKQPSKINFWEVIAAIEGTQPFFQCAEIRQKCILLEGKETDPKNCAPCTINVVMLEAEELMRDHLKSKTIAWLNETILSKQKGQHEEGVNWFREALNRR</sequence>
<dbReference type="SUPFAM" id="SSF46785">
    <property type="entry name" value="Winged helix' DNA-binding domain"/>
    <property type="match status" value="1"/>
</dbReference>
<dbReference type="PROSITE" id="PS01332">
    <property type="entry name" value="HTH_RRF2_1"/>
    <property type="match status" value="1"/>
</dbReference>
<evidence type="ECO:0000313" key="2">
    <source>
        <dbReference type="Proteomes" id="UP000064189"/>
    </source>
</evidence>
<evidence type="ECO:0008006" key="3">
    <source>
        <dbReference type="Google" id="ProtNLM"/>
    </source>
</evidence>
<name>A0A120GPP3_9BACI</name>
<reference evidence="1 2" key="1">
    <citation type="submission" date="2015-11" db="EMBL/GenBank/DDBJ databases">
        <title>Genome Sequence of Bacillus simplex strain VanAntwerpen2.</title>
        <authorList>
            <person name="Couger M.B."/>
        </authorList>
    </citation>
    <scope>NUCLEOTIDE SEQUENCE [LARGE SCALE GENOMIC DNA]</scope>
    <source>
        <strain evidence="1 2">VanAntwerpen02</strain>
    </source>
</reference>
<evidence type="ECO:0000313" key="1">
    <source>
        <dbReference type="EMBL" id="KWW19093.1"/>
    </source>
</evidence>
<accession>A0A120GPP3</accession>
<proteinExistence type="predicted"/>